<proteinExistence type="inferred from homology"/>
<dbReference type="EMBL" id="CP102453">
    <property type="protein sequence ID" value="UUX33114.1"/>
    <property type="molecule type" value="Genomic_DNA"/>
</dbReference>
<accession>A0ABY5P311</accession>
<protein>
    <submittedName>
        <fullName evidence="2">ROK family protein</fullName>
    </submittedName>
</protein>
<dbReference type="InterPro" id="IPR043129">
    <property type="entry name" value="ATPase_NBD"/>
</dbReference>
<gene>
    <name evidence="2" type="ORF">NRE15_09380</name>
</gene>
<dbReference type="Pfam" id="PF00480">
    <property type="entry name" value="ROK"/>
    <property type="match status" value="1"/>
</dbReference>
<name>A0ABY5P311_9LACT</name>
<dbReference type="Gene3D" id="3.30.420.40">
    <property type="match status" value="2"/>
</dbReference>
<dbReference type="PANTHER" id="PTHR18964:SF149">
    <property type="entry name" value="BIFUNCTIONAL UDP-N-ACETYLGLUCOSAMINE 2-EPIMERASE_N-ACETYLMANNOSAMINE KINASE"/>
    <property type="match status" value="1"/>
</dbReference>
<dbReference type="SUPFAM" id="SSF53067">
    <property type="entry name" value="Actin-like ATPase domain"/>
    <property type="match status" value="1"/>
</dbReference>
<organism evidence="2 3">
    <name type="scientific">Fundicoccus culcitae</name>
    <dbReference type="NCBI Taxonomy" id="2969821"/>
    <lineage>
        <taxon>Bacteria</taxon>
        <taxon>Bacillati</taxon>
        <taxon>Bacillota</taxon>
        <taxon>Bacilli</taxon>
        <taxon>Lactobacillales</taxon>
        <taxon>Aerococcaceae</taxon>
        <taxon>Fundicoccus</taxon>
    </lineage>
</organism>
<comment type="similarity">
    <text evidence="1">Belongs to the ROK (NagC/XylR) family.</text>
</comment>
<dbReference type="PANTHER" id="PTHR18964">
    <property type="entry name" value="ROK (REPRESSOR, ORF, KINASE) FAMILY"/>
    <property type="match status" value="1"/>
</dbReference>
<evidence type="ECO:0000313" key="2">
    <source>
        <dbReference type="EMBL" id="UUX33114.1"/>
    </source>
</evidence>
<keyword evidence="3" id="KW-1185">Reference proteome</keyword>
<evidence type="ECO:0000313" key="3">
    <source>
        <dbReference type="Proteomes" id="UP001315967"/>
    </source>
</evidence>
<dbReference type="Proteomes" id="UP001315967">
    <property type="component" value="Chromosome"/>
</dbReference>
<reference evidence="2 3" key="1">
    <citation type="submission" date="2022-08" db="EMBL/GenBank/DDBJ databases">
        <title>Aerococcaceae sp. nov isolated from spoiled eye mask.</title>
        <authorList>
            <person name="Zhou G."/>
            <person name="Xie X.-B."/>
            <person name="Shi Q.-S."/>
            <person name="Wang Y.-S."/>
            <person name="Wen X."/>
            <person name="Peng H."/>
            <person name="Yang X.-J."/>
            <person name="Tao H.-B."/>
            <person name="Huang X.-M."/>
        </authorList>
    </citation>
    <scope>NUCLEOTIDE SEQUENCE [LARGE SCALE GENOMIC DNA]</scope>
    <source>
        <strain evidence="3">DM20194951</strain>
    </source>
</reference>
<dbReference type="InterPro" id="IPR000600">
    <property type="entry name" value="ROK"/>
</dbReference>
<dbReference type="RefSeq" id="WP_313792616.1">
    <property type="nucleotide sequence ID" value="NZ_CP102453.1"/>
</dbReference>
<evidence type="ECO:0000256" key="1">
    <source>
        <dbReference type="ARBA" id="ARBA00006479"/>
    </source>
</evidence>
<sequence length="299" mass="32976">MSEQLSLGIDIGGTKIAIALVDKQGNISNRKEYLSDTRSDETLFLTLTNGIDEVMNDSGLTIRDLKGFGIGIPGLVDLDKGVAVFQNNLPWENFLIVKKLNEYYGETLNVVIDNDVKMAAYAEYKMANLLQDEVFTYITLSTGIAATTIINNQILRGNGFSGEIGLDLIYSEEGYRTLEEVAAGPAIQKFVQDKLGDYSITTKQVFELYKEGDSVAEKAINKSVHSMALSIYSLINLLDPKKIVLGGSVIYYNPFYIELLKDELKKILLDQQHHILDSISATTLGRDNGIIGAGLKVFN</sequence>